<accession>A0A7J0BNM9</accession>
<feature type="transmembrane region" description="Helical" evidence="1">
    <location>
        <begin position="36"/>
        <end position="56"/>
    </location>
</feature>
<reference evidence="2 3" key="1">
    <citation type="submission" date="2020-05" db="EMBL/GenBank/DDBJ databases">
        <title>Draft genome sequence of Desulfovibrio sp. strain HN2T.</title>
        <authorList>
            <person name="Ueno A."/>
            <person name="Tamazawa S."/>
            <person name="Tamamura S."/>
            <person name="Murakami T."/>
            <person name="Kiyama T."/>
            <person name="Inomata H."/>
            <person name="Amano Y."/>
            <person name="Miyakawa K."/>
            <person name="Tamaki H."/>
            <person name="Naganuma T."/>
            <person name="Kaneko K."/>
        </authorList>
    </citation>
    <scope>NUCLEOTIDE SEQUENCE [LARGE SCALE GENOMIC DNA]</scope>
    <source>
        <strain evidence="2 3">HN2</strain>
    </source>
</reference>
<gene>
    <name evidence="2" type="ORF">DSM101010T_31770</name>
</gene>
<name>A0A7J0BNM9_9BACT</name>
<keyword evidence="1" id="KW-0472">Membrane</keyword>
<organism evidence="2 3">
    <name type="scientific">Desulfovibrio subterraneus</name>
    <dbReference type="NCBI Taxonomy" id="2718620"/>
    <lineage>
        <taxon>Bacteria</taxon>
        <taxon>Pseudomonadati</taxon>
        <taxon>Thermodesulfobacteriota</taxon>
        <taxon>Desulfovibrionia</taxon>
        <taxon>Desulfovibrionales</taxon>
        <taxon>Desulfovibrionaceae</taxon>
        <taxon>Desulfovibrio</taxon>
    </lineage>
</organism>
<proteinExistence type="predicted"/>
<dbReference type="EMBL" id="BLVO01000016">
    <property type="protein sequence ID" value="GFM34812.1"/>
    <property type="molecule type" value="Genomic_DNA"/>
</dbReference>
<keyword evidence="1" id="KW-0812">Transmembrane</keyword>
<dbReference type="Proteomes" id="UP000503840">
    <property type="component" value="Unassembled WGS sequence"/>
</dbReference>
<comment type="caution">
    <text evidence="2">The sequence shown here is derived from an EMBL/GenBank/DDBJ whole genome shotgun (WGS) entry which is preliminary data.</text>
</comment>
<sequence length="151" mass="17234">MNKYTATSFFIGIFLAIQSIFFFCAGMSVIVLNGGFIGFILVFISFFTTYFLRLAAVFDSISNDIIFVKNLYGKKELHLDSVKFIAFNEHPLWDETTYVHIVMKRGFIYYGGVSSLKCVQSAIDNSPWAVRVSSTRFKYKYIFNTPNVTAC</sequence>
<keyword evidence="1" id="KW-1133">Transmembrane helix</keyword>
<evidence type="ECO:0000256" key="1">
    <source>
        <dbReference type="SAM" id="Phobius"/>
    </source>
</evidence>
<protein>
    <submittedName>
        <fullName evidence="2">Uncharacterized protein</fullName>
    </submittedName>
</protein>
<feature type="transmembrane region" description="Helical" evidence="1">
    <location>
        <begin position="7"/>
        <end position="30"/>
    </location>
</feature>
<evidence type="ECO:0000313" key="2">
    <source>
        <dbReference type="EMBL" id="GFM34812.1"/>
    </source>
</evidence>
<evidence type="ECO:0000313" key="3">
    <source>
        <dbReference type="Proteomes" id="UP000503840"/>
    </source>
</evidence>
<dbReference type="AlphaFoldDB" id="A0A7J0BNM9"/>
<keyword evidence="3" id="KW-1185">Reference proteome</keyword>